<keyword evidence="5" id="KW-1185">Reference proteome</keyword>
<reference evidence="4" key="1">
    <citation type="submission" date="2023-10" db="EMBL/GenBank/DDBJ databases">
        <authorList>
            <person name="Chen Y."/>
            <person name="Shah S."/>
            <person name="Dougan E. K."/>
            <person name="Thang M."/>
            <person name="Chan C."/>
        </authorList>
    </citation>
    <scope>NUCLEOTIDE SEQUENCE [LARGE SCALE GENOMIC DNA]</scope>
</reference>
<evidence type="ECO:0000256" key="2">
    <source>
        <dbReference type="SAM" id="MobiDB-lite"/>
    </source>
</evidence>
<dbReference type="SUPFAM" id="SSF53187">
    <property type="entry name" value="Zn-dependent exopeptidases"/>
    <property type="match status" value="1"/>
</dbReference>
<proteinExistence type="inferred from homology"/>
<sequence>MQQAVAATNGKTYSYGTGSAGGLLYLASGTLPDYATEEGALGYTIELPPRWWDQGGFSPDASSILPAAEETLQALYAAVHWAIENTIVLSPEPTPAPTTPPTPQPAPPCGLKGVDDTPWATARIVNGQASSACEWRWHVCLKRQSSGKCRCGGTLIDSRW</sequence>
<evidence type="ECO:0000259" key="3">
    <source>
        <dbReference type="Pfam" id="PF00246"/>
    </source>
</evidence>
<evidence type="ECO:0000313" key="5">
    <source>
        <dbReference type="Proteomes" id="UP001189429"/>
    </source>
</evidence>
<organism evidence="4 5">
    <name type="scientific">Prorocentrum cordatum</name>
    <dbReference type="NCBI Taxonomy" id="2364126"/>
    <lineage>
        <taxon>Eukaryota</taxon>
        <taxon>Sar</taxon>
        <taxon>Alveolata</taxon>
        <taxon>Dinophyceae</taxon>
        <taxon>Prorocentrales</taxon>
        <taxon>Prorocentraceae</taxon>
        <taxon>Prorocentrum</taxon>
    </lineage>
</organism>
<feature type="non-terminal residue" evidence="4">
    <location>
        <position position="160"/>
    </location>
</feature>
<comment type="caution">
    <text evidence="4">The sequence shown here is derived from an EMBL/GenBank/DDBJ whole genome shotgun (WGS) entry which is preliminary data.</text>
</comment>
<dbReference type="Gene3D" id="2.40.10.10">
    <property type="entry name" value="Trypsin-like serine proteases"/>
    <property type="match status" value="1"/>
</dbReference>
<dbReference type="Pfam" id="PF00246">
    <property type="entry name" value="Peptidase_M14"/>
    <property type="match status" value="1"/>
</dbReference>
<comment type="similarity">
    <text evidence="1">Belongs to the peptidase M14 family.</text>
</comment>
<name>A0ABN9PAA7_9DINO</name>
<dbReference type="SUPFAM" id="SSF50494">
    <property type="entry name" value="Trypsin-like serine proteases"/>
    <property type="match status" value="1"/>
</dbReference>
<feature type="region of interest" description="Disordered" evidence="2">
    <location>
        <begin position="91"/>
        <end position="113"/>
    </location>
</feature>
<evidence type="ECO:0000256" key="1">
    <source>
        <dbReference type="ARBA" id="ARBA00005988"/>
    </source>
</evidence>
<dbReference type="Gene3D" id="3.40.630.10">
    <property type="entry name" value="Zn peptidases"/>
    <property type="match status" value="1"/>
</dbReference>
<dbReference type="InterPro" id="IPR009003">
    <property type="entry name" value="Peptidase_S1_PA"/>
</dbReference>
<dbReference type="EMBL" id="CAUYUJ010000008">
    <property type="protein sequence ID" value="CAK0788215.1"/>
    <property type="molecule type" value="Genomic_DNA"/>
</dbReference>
<feature type="domain" description="Peptidase M14" evidence="3">
    <location>
        <begin position="5"/>
        <end position="73"/>
    </location>
</feature>
<gene>
    <name evidence="4" type="ORF">PCOR1329_LOCUS155</name>
</gene>
<accession>A0ABN9PAA7</accession>
<protein>
    <recommendedName>
        <fullName evidence="3">Peptidase M14 domain-containing protein</fullName>
    </recommendedName>
</protein>
<feature type="compositionally biased region" description="Pro residues" evidence="2">
    <location>
        <begin position="92"/>
        <end position="108"/>
    </location>
</feature>
<dbReference type="InterPro" id="IPR043504">
    <property type="entry name" value="Peptidase_S1_PA_chymotrypsin"/>
</dbReference>
<evidence type="ECO:0000313" key="4">
    <source>
        <dbReference type="EMBL" id="CAK0788215.1"/>
    </source>
</evidence>
<dbReference type="InterPro" id="IPR000834">
    <property type="entry name" value="Peptidase_M14"/>
</dbReference>
<dbReference type="Proteomes" id="UP001189429">
    <property type="component" value="Unassembled WGS sequence"/>
</dbReference>